<dbReference type="EMBL" id="LR861803">
    <property type="protein sequence ID" value="CAD1790187.1"/>
    <property type="molecule type" value="Genomic_DNA"/>
</dbReference>
<dbReference type="Proteomes" id="UP000515493">
    <property type="component" value="Chromosome"/>
</dbReference>
<dbReference type="RefSeq" id="WP_147421363.1">
    <property type="nucleotide sequence ID" value="NZ_LR861803.1"/>
</dbReference>
<evidence type="ECO:0000313" key="3">
    <source>
        <dbReference type="EMBL" id="CAD1790187.1"/>
    </source>
</evidence>
<dbReference type="KEGG" id="xeu:XSP_001543"/>
<sequence length="358" mass="38711">MENWVSSAVGDKVRSLVELRVGPLMQIIDPPTPLAGALQVATIEALAVNEASELDEEEMSATFIGAMAATIPWFASEFTDSFTPGFDWHKYSKNGRGETSEGSTGADFALLIRIDDNNARVAVFQAKPASDEGSIDIHRISPNRISENMLPQPQILRLAQHGFKALPEGATATDLTWVHYAIYDKANCFCISLSSIVGLLDEYTKFDASIQDDLRKRIDALVKEKPTALAEASKAAARELWAPHKSREIKRLPDSVDLVHLLTIGAATRWGFNAPGWLPLEGKTAVDGFVQRAAGSLRLIEARLATPPTPENTPTTEGGAPQSPKGKIVASLNKAAEGKDWTPKQTNSGKAVSRKLSV</sequence>
<evidence type="ECO:0000256" key="1">
    <source>
        <dbReference type="SAM" id="MobiDB-lite"/>
    </source>
</evidence>
<protein>
    <submittedName>
        <fullName evidence="2">Uncharacterized protein</fullName>
    </submittedName>
</protein>
<evidence type="ECO:0000313" key="4">
    <source>
        <dbReference type="Proteomes" id="UP000515493"/>
    </source>
</evidence>
<gene>
    <name evidence="2" type="ORF">XSP_001543</name>
</gene>
<evidence type="ECO:0000313" key="2">
    <source>
        <dbReference type="EMBL" id="CAD0322087.1"/>
    </source>
</evidence>
<dbReference type="GeneID" id="79388871"/>
<dbReference type="EMBL" id="LR824641">
    <property type="protein sequence ID" value="CAD0322087.1"/>
    <property type="molecule type" value="Genomic_DNA"/>
</dbReference>
<organism evidence="2">
    <name type="scientific">Xanthomonas euroxanthea</name>
    <dbReference type="NCBI Taxonomy" id="2259622"/>
    <lineage>
        <taxon>Bacteria</taxon>
        <taxon>Pseudomonadati</taxon>
        <taxon>Pseudomonadota</taxon>
        <taxon>Gammaproteobacteria</taxon>
        <taxon>Lysobacterales</taxon>
        <taxon>Lysobacteraceae</taxon>
        <taxon>Xanthomonas</taxon>
    </lineage>
</organism>
<proteinExistence type="predicted"/>
<feature type="region of interest" description="Disordered" evidence="1">
    <location>
        <begin position="305"/>
        <end position="358"/>
    </location>
</feature>
<accession>A0A8E4G514</accession>
<name>A0A8E4G514_9XANT</name>
<feature type="compositionally biased region" description="Low complexity" evidence="1">
    <location>
        <begin position="312"/>
        <end position="321"/>
    </location>
</feature>
<dbReference type="AlphaFoldDB" id="A0A8E4G514"/>
<reference evidence="2 4" key="1">
    <citation type="submission" date="2020-07" db="EMBL/GenBank/DDBJ databases">
        <authorList>
            <person name="Teixeira M."/>
        </authorList>
    </citation>
    <scope>NUCLEOTIDE SEQUENCE</scope>
    <source>
        <strain evidence="3">1</strain>
        <strain evidence="2">Xanthomonas sp. CPBF 367</strain>
    </source>
</reference>